<dbReference type="Proteomes" id="UP000854059">
    <property type="component" value="Unassembled WGS sequence"/>
</dbReference>
<name>A0AAN3T6U2_ECOLX</name>
<keyword evidence="3" id="KW-0269">Exonuclease</keyword>
<feature type="domain" description="3'-5' exoribonuclease Rv2179c-like" evidence="2">
    <location>
        <begin position="642"/>
        <end position="814"/>
    </location>
</feature>
<dbReference type="EMBL" id="AAVTXU010000024">
    <property type="protein sequence ID" value="EGE1987627.1"/>
    <property type="molecule type" value="Genomic_DNA"/>
</dbReference>
<dbReference type="InterPro" id="IPR033390">
    <property type="entry name" value="Rv2179c-like"/>
</dbReference>
<accession>A0AAN3T6U2</accession>
<feature type="region of interest" description="Disordered" evidence="1">
    <location>
        <begin position="581"/>
        <end position="626"/>
    </location>
</feature>
<keyword evidence="3" id="KW-0378">Hydrolase</keyword>
<proteinExistence type="predicted"/>
<dbReference type="AlphaFoldDB" id="A0AAN3T6U2"/>
<protein>
    <submittedName>
        <fullName evidence="3">Exonuclease</fullName>
    </submittedName>
</protein>
<evidence type="ECO:0000256" key="1">
    <source>
        <dbReference type="SAM" id="MobiDB-lite"/>
    </source>
</evidence>
<feature type="compositionally biased region" description="Low complexity" evidence="1">
    <location>
        <begin position="510"/>
        <end position="521"/>
    </location>
</feature>
<comment type="caution">
    <text evidence="3">The sequence shown here is derived from an EMBL/GenBank/DDBJ whole genome shotgun (WGS) entry which is preliminary data.</text>
</comment>
<dbReference type="Gene3D" id="3.30.420.10">
    <property type="entry name" value="Ribonuclease H-like superfamily/Ribonuclease H"/>
    <property type="match status" value="1"/>
</dbReference>
<dbReference type="InterPro" id="IPR012337">
    <property type="entry name" value="RNaseH-like_sf"/>
</dbReference>
<dbReference type="GO" id="GO:0003676">
    <property type="term" value="F:nucleic acid binding"/>
    <property type="evidence" value="ECO:0007669"/>
    <property type="project" value="InterPro"/>
</dbReference>
<feature type="compositionally biased region" description="Polar residues" evidence="1">
    <location>
        <begin position="522"/>
        <end position="534"/>
    </location>
</feature>
<dbReference type="SUPFAM" id="SSF53098">
    <property type="entry name" value="Ribonuclease H-like"/>
    <property type="match status" value="1"/>
</dbReference>
<organism evidence="3 4">
    <name type="scientific">Escherichia coli</name>
    <dbReference type="NCBI Taxonomy" id="562"/>
    <lineage>
        <taxon>Bacteria</taxon>
        <taxon>Pseudomonadati</taxon>
        <taxon>Pseudomonadota</taxon>
        <taxon>Gammaproteobacteria</taxon>
        <taxon>Enterobacterales</taxon>
        <taxon>Enterobacteriaceae</taxon>
        <taxon>Escherichia</taxon>
    </lineage>
</organism>
<feature type="region of interest" description="Disordered" evidence="1">
    <location>
        <begin position="342"/>
        <end position="361"/>
    </location>
</feature>
<feature type="region of interest" description="Disordered" evidence="1">
    <location>
        <begin position="508"/>
        <end position="545"/>
    </location>
</feature>
<feature type="compositionally biased region" description="Polar residues" evidence="1">
    <location>
        <begin position="434"/>
        <end position="449"/>
    </location>
</feature>
<evidence type="ECO:0000313" key="3">
    <source>
        <dbReference type="EMBL" id="EGE1987627.1"/>
    </source>
</evidence>
<dbReference type="InterPro" id="IPR036397">
    <property type="entry name" value="RNaseH_sf"/>
</dbReference>
<evidence type="ECO:0000259" key="2">
    <source>
        <dbReference type="Pfam" id="PF16473"/>
    </source>
</evidence>
<dbReference type="Pfam" id="PF16473">
    <property type="entry name" value="Rv2179c-like"/>
    <property type="match status" value="1"/>
</dbReference>
<feature type="region of interest" description="Disordered" evidence="1">
    <location>
        <begin position="434"/>
        <end position="453"/>
    </location>
</feature>
<feature type="compositionally biased region" description="Basic and acidic residues" evidence="1">
    <location>
        <begin position="590"/>
        <end position="605"/>
    </location>
</feature>
<reference evidence="3" key="1">
    <citation type="submission" date="2018-05" db="EMBL/GenBank/DDBJ databases">
        <authorList>
            <person name="Ashton P.M."/>
            <person name="Dallman T."/>
            <person name="Nair S."/>
            <person name="De Pinna E."/>
            <person name="Peters T."/>
            <person name="Grant K."/>
        </authorList>
    </citation>
    <scope>NUCLEOTIDE SEQUENCE</scope>
    <source>
        <strain evidence="3">412057</strain>
    </source>
</reference>
<dbReference type="GO" id="GO:0004527">
    <property type="term" value="F:exonuclease activity"/>
    <property type="evidence" value="ECO:0007669"/>
    <property type="project" value="UniProtKB-KW"/>
</dbReference>
<evidence type="ECO:0000313" key="4">
    <source>
        <dbReference type="Proteomes" id="UP000854059"/>
    </source>
</evidence>
<gene>
    <name evidence="3" type="ORF">DL968_08160</name>
</gene>
<sequence>MSKVFICAAIPDEQAIKEEGAVAVATAIEAGDERRARAKFHWQFLEHYPAAQDCAYKFLVCEDKPGIPRPALDSWDAEYMQENRWDEESASFIPVEPESDPMNVNFDKLSLEVQNAVLVKFGTCENITVDMAIDAQELLQEDVATFDGHIVEALMKTPEINAMYPERKLFAIGWVKHKCNPGAKWPEIQAELRNWKKRQDAERKETGKYTSVVDLASARVNQQNTENSAGKINPVTAAICREYKQTWKTLDEELAYALWPGDIDTGNIDGSIHRWAKNEVIDKDREDWKRISASMRKQPDAVRYDRQTIFGLVRERPIDIHKDPVALNKYITEYLTTKGVFEDDEGTNQGTAGTLPSPVPKTDAVETAMPDNEKTECEVEDEPSVEREGPFYFLFTDKDGEKYGRANKLSGLEKALALGATEITKEEYFARKNGTYSGSQQNTGASDTIAQPEPVKVTADEVNKIMQAANISQPDANKLLAVSRGEFVAGISDPNDPKWVKGIETRDSVNQNQQETEQNGQKAEQNSPNALQNEPETKQPEPVAQQEVEKVCTACGQSGGGNCPDCGAVMGDATYQETFDEENQVEVQENDPKEMEGAEHPHKENAGSAQDHASDSETGETADPLIAMNGHHVITSTSRMWHHMMIDLETMGKNPDAPLISIGAIFFDPQTGDMGPEFSKTIDMDTAGGVIDRGTIKWWLKQSREAQSAILTDEIPLDDALLQLREFIDENSGEFFVQVWGNGANFDNTILRRSYERQGIPCPWRYYNDRDVRTIVELGKAIDFDARTAIPFEGERHNALDDARYQAKYVSVIWQKLIPNQADF</sequence>
<keyword evidence="3" id="KW-0540">Nuclease</keyword>
<dbReference type="RefSeq" id="WP_032280780.1">
    <property type="nucleotide sequence ID" value="NZ_AP022298.1"/>
</dbReference>